<keyword evidence="2" id="KW-0479">Metal-binding</keyword>
<dbReference type="InterPro" id="IPR040442">
    <property type="entry name" value="Pyrv_kinase-like_dom_sf"/>
</dbReference>
<protein>
    <submittedName>
        <fullName evidence="5">Aldolase/citrate lyase family protein</fullName>
    </submittedName>
</protein>
<dbReference type="InterPro" id="IPR015813">
    <property type="entry name" value="Pyrv/PenolPyrv_kinase-like_dom"/>
</dbReference>
<dbReference type="EMBL" id="JAXLPB010000004">
    <property type="protein sequence ID" value="MDY8110055.1"/>
    <property type="molecule type" value="Genomic_DNA"/>
</dbReference>
<keyword evidence="6" id="KW-1185">Reference proteome</keyword>
<dbReference type="Pfam" id="PF03328">
    <property type="entry name" value="HpcH_HpaI"/>
    <property type="match status" value="1"/>
</dbReference>
<accession>A0ABU5I3U7</accession>
<dbReference type="PANTHER" id="PTHR30502:SF0">
    <property type="entry name" value="PHOSPHOENOLPYRUVATE CARBOXYLASE FAMILY PROTEIN"/>
    <property type="match status" value="1"/>
</dbReference>
<evidence type="ECO:0000259" key="4">
    <source>
        <dbReference type="Pfam" id="PF03328"/>
    </source>
</evidence>
<evidence type="ECO:0000313" key="6">
    <source>
        <dbReference type="Proteomes" id="UP001294412"/>
    </source>
</evidence>
<sequence length="258" mass="27321">MSRMAGALDILRNGAGPAISAWLSSPDPFTQEAFLSAGFDLVTFDMQHGMLDKGDVRDGITRAYAFAKPALVRVPVGAYDHVSWALDMGASGIIMPMIETADEARAFVKHAKYPPLGLRSYGPIRAAPLARGGDTPAYVAAANAETFAFGMIETGRAMDALDEIAGIEGLDGLFVGPADLSIALSDDARVDLDGPRLEAAMQRIAEACRKNGRIAACYAPTPAYARRFADMGFSCVCAGLDVTIIAEGAKRFAADLRR</sequence>
<gene>
    <name evidence="5" type="ORF">U0C82_12985</name>
</gene>
<evidence type="ECO:0000256" key="3">
    <source>
        <dbReference type="ARBA" id="ARBA00023239"/>
    </source>
</evidence>
<comment type="caution">
    <text evidence="5">The sequence shown here is derived from an EMBL/GenBank/DDBJ whole genome shotgun (WGS) entry which is preliminary data.</text>
</comment>
<dbReference type="Gene3D" id="3.20.20.60">
    <property type="entry name" value="Phosphoenolpyruvate-binding domains"/>
    <property type="match status" value="1"/>
</dbReference>
<dbReference type="Proteomes" id="UP001294412">
    <property type="component" value="Unassembled WGS sequence"/>
</dbReference>
<dbReference type="PANTHER" id="PTHR30502">
    <property type="entry name" value="2-KETO-3-DEOXY-L-RHAMNONATE ALDOLASE"/>
    <property type="match status" value="1"/>
</dbReference>
<dbReference type="RefSeq" id="WP_322187583.1">
    <property type="nucleotide sequence ID" value="NZ_JAXLPB010000004.1"/>
</dbReference>
<name>A0ABU5I3U7_9HYPH</name>
<proteinExistence type="inferred from homology"/>
<reference evidence="5 6" key="1">
    <citation type="submission" date="2023-12" db="EMBL/GenBank/DDBJ databases">
        <title>Description of Novel Strain Fulvimarina sp. 2208YS6-2-32 isolated from Uroteuthis (Photololigo) edulis.</title>
        <authorList>
            <person name="Park J.-S."/>
        </authorList>
    </citation>
    <scope>NUCLEOTIDE SEQUENCE [LARGE SCALE GENOMIC DNA]</scope>
    <source>
        <strain evidence="5 6">2208YS6-2-32</strain>
    </source>
</reference>
<organism evidence="5 6">
    <name type="scientific">Fulvimarina uroteuthidis</name>
    <dbReference type="NCBI Taxonomy" id="3098149"/>
    <lineage>
        <taxon>Bacteria</taxon>
        <taxon>Pseudomonadati</taxon>
        <taxon>Pseudomonadota</taxon>
        <taxon>Alphaproteobacteria</taxon>
        <taxon>Hyphomicrobiales</taxon>
        <taxon>Aurantimonadaceae</taxon>
        <taxon>Fulvimarina</taxon>
    </lineage>
</organism>
<evidence type="ECO:0000256" key="2">
    <source>
        <dbReference type="ARBA" id="ARBA00022723"/>
    </source>
</evidence>
<evidence type="ECO:0000256" key="1">
    <source>
        <dbReference type="ARBA" id="ARBA00005568"/>
    </source>
</evidence>
<dbReference type="InterPro" id="IPR050251">
    <property type="entry name" value="HpcH-HpaI_aldolase"/>
</dbReference>
<dbReference type="SUPFAM" id="SSF51621">
    <property type="entry name" value="Phosphoenolpyruvate/pyruvate domain"/>
    <property type="match status" value="1"/>
</dbReference>
<comment type="similarity">
    <text evidence="1">Belongs to the HpcH/HpaI aldolase family.</text>
</comment>
<keyword evidence="3 5" id="KW-0456">Lyase</keyword>
<dbReference type="GO" id="GO:0016829">
    <property type="term" value="F:lyase activity"/>
    <property type="evidence" value="ECO:0007669"/>
    <property type="project" value="UniProtKB-KW"/>
</dbReference>
<dbReference type="InterPro" id="IPR005000">
    <property type="entry name" value="Aldolase/citrate-lyase_domain"/>
</dbReference>
<feature type="domain" description="HpcH/HpaI aldolase/citrate lyase" evidence="4">
    <location>
        <begin position="22"/>
        <end position="244"/>
    </location>
</feature>
<evidence type="ECO:0000313" key="5">
    <source>
        <dbReference type="EMBL" id="MDY8110055.1"/>
    </source>
</evidence>